<feature type="region of interest" description="Disordered" evidence="5">
    <location>
        <begin position="16"/>
        <end position="54"/>
    </location>
</feature>
<evidence type="ECO:0000256" key="2">
    <source>
        <dbReference type="ARBA" id="ARBA00022771"/>
    </source>
</evidence>
<dbReference type="STRING" id="90262.A0A1X2IES6"/>
<name>A0A1X2IES6_9FUNG</name>
<dbReference type="PANTHER" id="PTHR23164">
    <property type="entry name" value="EARLY ENDOSOME ANTIGEN 1"/>
    <property type="match status" value="1"/>
</dbReference>
<dbReference type="InterPro" id="IPR000306">
    <property type="entry name" value="Znf_FYVE"/>
</dbReference>
<dbReference type="GO" id="GO:0008270">
    <property type="term" value="F:zinc ion binding"/>
    <property type="evidence" value="ECO:0007669"/>
    <property type="project" value="UniProtKB-KW"/>
</dbReference>
<proteinExistence type="predicted"/>
<feature type="domain" description="FYVE-type" evidence="6">
    <location>
        <begin position="69"/>
        <end position="124"/>
    </location>
</feature>
<dbReference type="PANTHER" id="PTHR23164:SF30">
    <property type="entry name" value="EARLY ENDOSOME ANTIGEN 1"/>
    <property type="match status" value="1"/>
</dbReference>
<dbReference type="InterPro" id="IPR011011">
    <property type="entry name" value="Znf_FYVE_PHD"/>
</dbReference>
<dbReference type="EMBL" id="MCGE01000014">
    <property type="protein sequence ID" value="ORZ14495.1"/>
    <property type="molecule type" value="Genomic_DNA"/>
</dbReference>
<feature type="region of interest" description="Disordered" evidence="5">
    <location>
        <begin position="138"/>
        <end position="187"/>
    </location>
</feature>
<evidence type="ECO:0000313" key="7">
    <source>
        <dbReference type="EMBL" id="ORZ14495.1"/>
    </source>
</evidence>
<feature type="compositionally biased region" description="Low complexity" evidence="5">
    <location>
        <begin position="152"/>
        <end position="179"/>
    </location>
</feature>
<comment type="caution">
    <text evidence="7">The sequence shown here is derived from an EMBL/GenBank/DDBJ whole genome shotgun (WGS) entry which is preliminary data.</text>
</comment>
<gene>
    <name evidence="7" type="ORF">BCR42DRAFT_417026</name>
</gene>
<dbReference type="PROSITE" id="PS50178">
    <property type="entry name" value="ZF_FYVE"/>
    <property type="match status" value="1"/>
</dbReference>
<dbReference type="InterPro" id="IPR013083">
    <property type="entry name" value="Znf_RING/FYVE/PHD"/>
</dbReference>
<feature type="compositionally biased region" description="Polar residues" evidence="5">
    <location>
        <begin position="17"/>
        <end position="28"/>
    </location>
</feature>
<evidence type="ECO:0000256" key="5">
    <source>
        <dbReference type="SAM" id="MobiDB-lite"/>
    </source>
</evidence>
<dbReference type="SUPFAM" id="SSF57903">
    <property type="entry name" value="FYVE/PHD zinc finger"/>
    <property type="match status" value="1"/>
</dbReference>
<keyword evidence="1" id="KW-0479">Metal-binding</keyword>
<dbReference type="InterPro" id="IPR017455">
    <property type="entry name" value="Znf_FYVE-rel"/>
</dbReference>
<evidence type="ECO:0000256" key="4">
    <source>
        <dbReference type="PROSITE-ProRule" id="PRU00091"/>
    </source>
</evidence>
<organism evidence="7 8">
    <name type="scientific">Absidia repens</name>
    <dbReference type="NCBI Taxonomy" id="90262"/>
    <lineage>
        <taxon>Eukaryota</taxon>
        <taxon>Fungi</taxon>
        <taxon>Fungi incertae sedis</taxon>
        <taxon>Mucoromycota</taxon>
        <taxon>Mucoromycotina</taxon>
        <taxon>Mucoromycetes</taxon>
        <taxon>Mucorales</taxon>
        <taxon>Cunninghamellaceae</taxon>
        <taxon>Absidia</taxon>
    </lineage>
</organism>
<keyword evidence="8" id="KW-1185">Reference proteome</keyword>
<sequence>MIHPLNRSKRSVHLTICPSSGASTSDTPLTPGAADSRQLSQHSTTVTGPPSRHHWKPDSEAAHCEYFDCTTWFGIFNRRHHCRRCGEIYCAQHCSNYLRLDQTCQFHRDGALCRGCDTCISDFHTWTKTIDERSLQPTTTTSSSFATCSRPSSASATCQKQSSSSSTATSVSSSSMKRSTFSKRHPGIMMQLPQNMEGIVELSKEDIVTPTADLPQPRNMTINMNAKREKKNDTAFCPIPSVPADWQWSTF</sequence>
<dbReference type="OrthoDB" id="10018316at2759"/>
<evidence type="ECO:0000313" key="8">
    <source>
        <dbReference type="Proteomes" id="UP000193560"/>
    </source>
</evidence>
<dbReference type="SMART" id="SM00064">
    <property type="entry name" value="FYVE"/>
    <property type="match status" value="1"/>
</dbReference>
<accession>A0A1X2IES6</accession>
<keyword evidence="2 4" id="KW-0863">Zinc-finger</keyword>
<dbReference type="Pfam" id="PF01363">
    <property type="entry name" value="FYVE"/>
    <property type="match status" value="1"/>
</dbReference>
<dbReference type="AlphaFoldDB" id="A0A1X2IES6"/>
<feature type="compositionally biased region" description="Polar residues" evidence="5">
    <location>
        <begin position="37"/>
        <end position="48"/>
    </location>
</feature>
<dbReference type="Gene3D" id="3.30.40.10">
    <property type="entry name" value="Zinc/RING finger domain, C3HC4 (zinc finger)"/>
    <property type="match status" value="1"/>
</dbReference>
<dbReference type="CDD" id="cd15760">
    <property type="entry name" value="FYVE_scVPS27p_like"/>
    <property type="match status" value="1"/>
</dbReference>
<evidence type="ECO:0000256" key="1">
    <source>
        <dbReference type="ARBA" id="ARBA00022723"/>
    </source>
</evidence>
<evidence type="ECO:0000259" key="6">
    <source>
        <dbReference type="PROSITE" id="PS50178"/>
    </source>
</evidence>
<dbReference type="Proteomes" id="UP000193560">
    <property type="component" value="Unassembled WGS sequence"/>
</dbReference>
<keyword evidence="3" id="KW-0862">Zinc</keyword>
<protein>
    <recommendedName>
        <fullName evidence="6">FYVE-type domain-containing protein</fullName>
    </recommendedName>
</protein>
<reference evidence="7 8" key="1">
    <citation type="submission" date="2016-07" db="EMBL/GenBank/DDBJ databases">
        <title>Pervasive Adenine N6-methylation of Active Genes in Fungi.</title>
        <authorList>
            <consortium name="DOE Joint Genome Institute"/>
            <person name="Mondo S.J."/>
            <person name="Dannebaum R.O."/>
            <person name="Kuo R.C."/>
            <person name="Labutti K."/>
            <person name="Haridas S."/>
            <person name="Kuo A."/>
            <person name="Salamov A."/>
            <person name="Ahrendt S.R."/>
            <person name="Lipzen A."/>
            <person name="Sullivan W."/>
            <person name="Andreopoulos W.B."/>
            <person name="Clum A."/>
            <person name="Lindquist E."/>
            <person name="Daum C."/>
            <person name="Ramamoorthy G.K."/>
            <person name="Gryganskyi A."/>
            <person name="Culley D."/>
            <person name="Magnuson J.K."/>
            <person name="James T.Y."/>
            <person name="O'Malley M.A."/>
            <person name="Stajich J.E."/>
            <person name="Spatafora J.W."/>
            <person name="Visel A."/>
            <person name="Grigoriev I.V."/>
        </authorList>
    </citation>
    <scope>NUCLEOTIDE SEQUENCE [LARGE SCALE GENOMIC DNA]</scope>
    <source>
        <strain evidence="7 8">NRRL 1336</strain>
    </source>
</reference>
<evidence type="ECO:0000256" key="3">
    <source>
        <dbReference type="ARBA" id="ARBA00022833"/>
    </source>
</evidence>